<dbReference type="RefSeq" id="WP_238193140.1">
    <property type="nucleotide sequence ID" value="NZ_BPQJ01000047.1"/>
</dbReference>
<evidence type="ECO:0000313" key="1">
    <source>
        <dbReference type="EMBL" id="GJD65783.1"/>
    </source>
</evidence>
<name>A0AA37M774_9HYPH</name>
<reference evidence="1" key="1">
    <citation type="journal article" date="2016" name="Front. Microbiol.">
        <title>Genome Sequence of the Piezophilic, Mesophilic Sulfate-Reducing Bacterium Desulfovibrio indicus J2T.</title>
        <authorList>
            <person name="Cao J."/>
            <person name="Maignien L."/>
            <person name="Shao Z."/>
            <person name="Alain K."/>
            <person name="Jebbar M."/>
        </authorList>
    </citation>
    <scope>NUCLEOTIDE SEQUENCE</scope>
    <source>
        <strain evidence="1">JCM 32048</strain>
    </source>
</reference>
<reference evidence="1" key="2">
    <citation type="submission" date="2021-08" db="EMBL/GenBank/DDBJ databases">
        <authorList>
            <person name="Tani A."/>
            <person name="Ola A."/>
            <person name="Ogura Y."/>
            <person name="Katsura K."/>
            <person name="Hayashi T."/>
        </authorList>
    </citation>
    <scope>NUCLEOTIDE SEQUENCE</scope>
    <source>
        <strain evidence="1">JCM 32048</strain>
    </source>
</reference>
<organism evidence="1 2">
    <name type="scientific">Methylobacterium frigidaeris</name>
    <dbReference type="NCBI Taxonomy" id="2038277"/>
    <lineage>
        <taxon>Bacteria</taxon>
        <taxon>Pseudomonadati</taxon>
        <taxon>Pseudomonadota</taxon>
        <taxon>Alphaproteobacteria</taxon>
        <taxon>Hyphomicrobiales</taxon>
        <taxon>Methylobacteriaceae</taxon>
        <taxon>Methylobacterium</taxon>
    </lineage>
</organism>
<sequence length="166" mass="18314">MTPAVRLELVATWEPEDGDLRLGRAWLDGREGDLVYVGREPYLEGPDGRIPIPREAYGAALVEALDALAGEVWGDDWSSAVAELTGINRRSTARDRVRKHGLPPFALAAVVRIAQRPDAREFAAVVRATARYLDVHRYVAAPAIFDGATRALVQLRGLRVINPEHR</sequence>
<keyword evidence="2" id="KW-1185">Reference proteome</keyword>
<proteinExistence type="predicted"/>
<comment type="caution">
    <text evidence="1">The sequence shown here is derived from an EMBL/GenBank/DDBJ whole genome shotgun (WGS) entry which is preliminary data.</text>
</comment>
<dbReference type="Proteomes" id="UP001055286">
    <property type="component" value="Unassembled WGS sequence"/>
</dbReference>
<protein>
    <submittedName>
        <fullName evidence="1">Uncharacterized protein</fullName>
    </submittedName>
</protein>
<evidence type="ECO:0000313" key="2">
    <source>
        <dbReference type="Proteomes" id="UP001055286"/>
    </source>
</evidence>
<gene>
    <name evidence="1" type="ORF">MPEAHAMD_5979</name>
</gene>
<dbReference type="EMBL" id="BPQJ01000047">
    <property type="protein sequence ID" value="GJD65783.1"/>
    <property type="molecule type" value="Genomic_DNA"/>
</dbReference>
<dbReference type="AlphaFoldDB" id="A0AA37M774"/>
<accession>A0AA37M774</accession>